<evidence type="ECO:0000313" key="1">
    <source>
        <dbReference type="EMBL" id="EQD31467.1"/>
    </source>
</evidence>
<name>T0YHY6_9ZZZZ</name>
<protein>
    <submittedName>
        <fullName evidence="1">Transcriptional regulator</fullName>
    </submittedName>
</protein>
<organism evidence="1">
    <name type="scientific">mine drainage metagenome</name>
    <dbReference type="NCBI Taxonomy" id="410659"/>
    <lineage>
        <taxon>unclassified sequences</taxon>
        <taxon>metagenomes</taxon>
        <taxon>ecological metagenomes</taxon>
    </lineage>
</organism>
<accession>T0YHY6</accession>
<reference evidence="1" key="2">
    <citation type="journal article" date="2014" name="ISME J.">
        <title>Microbial stratification in low pH oxic and suboxic macroscopic growths along an acid mine drainage.</title>
        <authorList>
            <person name="Mendez-Garcia C."/>
            <person name="Mesa V."/>
            <person name="Sprenger R.R."/>
            <person name="Richter M."/>
            <person name="Diez M.S."/>
            <person name="Solano J."/>
            <person name="Bargiela R."/>
            <person name="Golyshina O.V."/>
            <person name="Manteca A."/>
            <person name="Ramos J.L."/>
            <person name="Gallego J.R."/>
            <person name="Llorente I."/>
            <person name="Martins Dos Santos V.A."/>
            <person name="Jensen O.N."/>
            <person name="Pelaez A.I."/>
            <person name="Sanchez J."/>
            <person name="Ferrer M."/>
        </authorList>
    </citation>
    <scope>NUCLEOTIDE SEQUENCE</scope>
</reference>
<comment type="caution">
    <text evidence="1">The sequence shown here is derived from an EMBL/GenBank/DDBJ whole genome shotgun (WGS) entry which is preliminary data.</text>
</comment>
<dbReference type="EMBL" id="AUZY01012116">
    <property type="protein sequence ID" value="EQD31467.1"/>
    <property type="molecule type" value="Genomic_DNA"/>
</dbReference>
<gene>
    <name evidence="1" type="ORF">B1B_18117</name>
</gene>
<reference evidence="1" key="1">
    <citation type="submission" date="2013-08" db="EMBL/GenBank/DDBJ databases">
        <authorList>
            <person name="Mendez C."/>
            <person name="Richter M."/>
            <person name="Ferrer M."/>
            <person name="Sanchez J."/>
        </authorList>
    </citation>
    <scope>NUCLEOTIDE SEQUENCE</scope>
</reference>
<sequence length="269" mass="29998">MTSGVHIMTRSPLGRSEARFLAKVGARATFSIDNAREVLEHKSNDPTRQFLEKLQTKGWIKRIRRGHFAVIPLSSGEGRTPQLHEFIVAMELVSPAAIAYWSALNHHGMTEQLPRTVFVATNHPVRRPPKQVLGVHYKLISLKPAKFFGVVRDWIDEQPFQVTDKEKTLIDGLDLVQYVGGVDEIAKALAGHWSELNETKLRHYAGTIGNSAVAKRLGFLMETLTLGDPEALREAVSIAPGFSSLDPTLPRRGKYHRRWGLLVNVEVGG</sequence>
<proteinExistence type="predicted"/>
<dbReference type="AlphaFoldDB" id="T0YHY6"/>